<dbReference type="SUPFAM" id="SSF53335">
    <property type="entry name" value="S-adenosyl-L-methionine-dependent methyltransferases"/>
    <property type="match status" value="1"/>
</dbReference>
<keyword evidence="2" id="KW-0489">Methyltransferase</keyword>
<dbReference type="Proteomes" id="UP000238308">
    <property type="component" value="Unassembled WGS sequence"/>
</dbReference>
<dbReference type="EMBL" id="PVTV01000015">
    <property type="protein sequence ID" value="PRY97117.1"/>
    <property type="molecule type" value="Genomic_DNA"/>
</dbReference>
<sequence>MLHKTWVNRMTNSRVADWARLVTMALVCCCVFASKSEAAPDAAYQTAIDSPIRTEKDRTMDASRRPIDFLTFTQVKPGMTVLDVAAGAGYTSQLLALAVGPQGKLFAQISKPSAALDARLSVHPQSNIKVLIQSFEEVYPSDLPKADMVTLVLSYHDIVNLPIDRTKMNLAIFNALKIGGHLVILDHAATEGAGLTVTASLHRIDEQTVIQELTKVGFKLEAKSIAWRNAADTREVQSTKMETTSDRFALRFVKP</sequence>
<evidence type="ECO:0000313" key="2">
    <source>
        <dbReference type="EMBL" id="PRY97117.1"/>
    </source>
</evidence>
<evidence type="ECO:0000313" key="3">
    <source>
        <dbReference type="Proteomes" id="UP000238308"/>
    </source>
</evidence>
<feature type="chain" id="PRO_5015504551" evidence="1">
    <location>
        <begin position="39"/>
        <end position="255"/>
    </location>
</feature>
<dbReference type="GO" id="GO:0008168">
    <property type="term" value="F:methyltransferase activity"/>
    <property type="evidence" value="ECO:0007669"/>
    <property type="project" value="UniProtKB-KW"/>
</dbReference>
<keyword evidence="2" id="KW-0808">Transferase</keyword>
<dbReference type="GO" id="GO:0032259">
    <property type="term" value="P:methylation"/>
    <property type="evidence" value="ECO:0007669"/>
    <property type="project" value="UniProtKB-KW"/>
</dbReference>
<comment type="caution">
    <text evidence="2">The sequence shown here is derived from an EMBL/GenBank/DDBJ whole genome shotgun (WGS) entry which is preliminary data.</text>
</comment>
<accession>A0A2T0XDW7</accession>
<organism evidence="2 3">
    <name type="scientific">Jezberella montanilacus</name>
    <dbReference type="NCBI Taxonomy" id="323426"/>
    <lineage>
        <taxon>Bacteria</taxon>
        <taxon>Pseudomonadati</taxon>
        <taxon>Pseudomonadota</taxon>
        <taxon>Betaproteobacteria</taxon>
        <taxon>Burkholderiales</taxon>
        <taxon>Alcaligenaceae</taxon>
        <taxon>Jezberella</taxon>
    </lineage>
</organism>
<dbReference type="CDD" id="cd02440">
    <property type="entry name" value="AdoMet_MTases"/>
    <property type="match status" value="1"/>
</dbReference>
<dbReference type="Pfam" id="PF01209">
    <property type="entry name" value="Ubie_methyltran"/>
    <property type="match status" value="1"/>
</dbReference>
<name>A0A2T0XDW7_9BURK</name>
<dbReference type="Gene3D" id="3.40.50.150">
    <property type="entry name" value="Vaccinia Virus protein VP39"/>
    <property type="match status" value="1"/>
</dbReference>
<feature type="signal peptide" evidence="1">
    <location>
        <begin position="1"/>
        <end position="38"/>
    </location>
</feature>
<dbReference type="InterPro" id="IPR029063">
    <property type="entry name" value="SAM-dependent_MTases_sf"/>
</dbReference>
<dbReference type="OrthoDB" id="9342567at2"/>
<proteinExistence type="predicted"/>
<keyword evidence="1" id="KW-0732">Signal</keyword>
<dbReference type="AlphaFoldDB" id="A0A2T0XDW7"/>
<keyword evidence="3" id="KW-1185">Reference proteome</keyword>
<gene>
    <name evidence="2" type="ORF">BCM14_2257</name>
</gene>
<protein>
    <submittedName>
        <fullName evidence="2">Putative methyltransferase</fullName>
    </submittedName>
</protein>
<reference evidence="2 3" key="1">
    <citation type="submission" date="2018-03" db="EMBL/GenBank/DDBJ databases">
        <title>Genomic Encyclopedia of Type Strains, Phase III (KMG-III): the genomes of soil and plant-associated and newly described type strains.</title>
        <authorList>
            <person name="Whitman W."/>
        </authorList>
    </citation>
    <scope>NUCLEOTIDE SEQUENCE [LARGE SCALE GENOMIC DNA]</scope>
    <source>
        <strain evidence="2 3">MWH-P2sevCIIIb</strain>
    </source>
</reference>
<evidence type="ECO:0000256" key="1">
    <source>
        <dbReference type="SAM" id="SignalP"/>
    </source>
</evidence>